<dbReference type="Proteomes" id="UP001597119">
    <property type="component" value="Unassembled WGS sequence"/>
</dbReference>
<keyword evidence="7" id="KW-1185">Reference proteome</keyword>
<evidence type="ECO:0000256" key="1">
    <source>
        <dbReference type="ARBA" id="ARBA00023015"/>
    </source>
</evidence>
<dbReference type="PROSITE" id="PS51077">
    <property type="entry name" value="HTH_ICLR"/>
    <property type="match status" value="1"/>
</dbReference>
<organism evidence="6 7">
    <name type="scientific">Halorientalis brevis</name>
    <dbReference type="NCBI Taxonomy" id="1126241"/>
    <lineage>
        <taxon>Archaea</taxon>
        <taxon>Methanobacteriati</taxon>
        <taxon>Methanobacteriota</taxon>
        <taxon>Stenosarchaea group</taxon>
        <taxon>Halobacteria</taxon>
        <taxon>Halobacteriales</taxon>
        <taxon>Haloarculaceae</taxon>
        <taxon>Halorientalis</taxon>
    </lineage>
</organism>
<dbReference type="PROSITE" id="PS51078">
    <property type="entry name" value="ICLR_ED"/>
    <property type="match status" value="1"/>
</dbReference>
<dbReference type="Pfam" id="PF09339">
    <property type="entry name" value="HTH_IclR"/>
    <property type="match status" value="1"/>
</dbReference>
<dbReference type="InterPro" id="IPR050707">
    <property type="entry name" value="HTH_MetabolicPath_Reg"/>
</dbReference>
<dbReference type="InterPro" id="IPR014757">
    <property type="entry name" value="Tscrpt_reg_IclR_C"/>
</dbReference>
<dbReference type="InterPro" id="IPR005471">
    <property type="entry name" value="Tscrpt_reg_IclR_N"/>
</dbReference>
<evidence type="ECO:0000259" key="4">
    <source>
        <dbReference type="PROSITE" id="PS51077"/>
    </source>
</evidence>
<dbReference type="RefSeq" id="WP_247382243.1">
    <property type="nucleotide sequence ID" value="NZ_JALLGV010000015.1"/>
</dbReference>
<dbReference type="PANTHER" id="PTHR30136:SF35">
    <property type="entry name" value="HTH-TYPE TRANSCRIPTIONAL REGULATOR RV1719"/>
    <property type="match status" value="1"/>
</dbReference>
<feature type="domain" description="IclR-ED" evidence="5">
    <location>
        <begin position="78"/>
        <end position="262"/>
    </location>
</feature>
<dbReference type="GO" id="GO:0006355">
    <property type="term" value="P:regulation of DNA-templated transcription"/>
    <property type="evidence" value="ECO:0007669"/>
    <property type="project" value="UniProtKB-ARBA"/>
</dbReference>
<keyword evidence="3" id="KW-0804">Transcription</keyword>
<dbReference type="InterPro" id="IPR011991">
    <property type="entry name" value="ArsR-like_HTH"/>
</dbReference>
<keyword evidence="1" id="KW-0805">Transcription regulation</keyword>
<dbReference type="InterPro" id="IPR036390">
    <property type="entry name" value="WH_DNA-bd_sf"/>
</dbReference>
<dbReference type="InterPro" id="IPR029016">
    <property type="entry name" value="GAF-like_dom_sf"/>
</dbReference>
<dbReference type="AlphaFoldDB" id="A0ABD6CEK7"/>
<protein>
    <submittedName>
        <fullName evidence="6">IclR family transcriptional regulator</fullName>
    </submittedName>
</protein>
<evidence type="ECO:0000256" key="2">
    <source>
        <dbReference type="ARBA" id="ARBA00023125"/>
    </source>
</evidence>
<dbReference type="SUPFAM" id="SSF55781">
    <property type="entry name" value="GAF domain-like"/>
    <property type="match status" value="1"/>
</dbReference>
<proteinExistence type="predicted"/>
<evidence type="ECO:0000313" key="6">
    <source>
        <dbReference type="EMBL" id="MFD1588284.1"/>
    </source>
</evidence>
<comment type="caution">
    <text evidence="6">The sequence shown here is derived from an EMBL/GenBank/DDBJ whole genome shotgun (WGS) entry which is preliminary data.</text>
</comment>
<dbReference type="InterPro" id="IPR036388">
    <property type="entry name" value="WH-like_DNA-bd_sf"/>
</dbReference>
<reference evidence="6 7" key="1">
    <citation type="journal article" date="2019" name="Int. J. Syst. Evol. Microbiol.">
        <title>The Global Catalogue of Microorganisms (GCM) 10K type strain sequencing project: providing services to taxonomists for standard genome sequencing and annotation.</title>
        <authorList>
            <consortium name="The Broad Institute Genomics Platform"/>
            <consortium name="The Broad Institute Genome Sequencing Center for Infectious Disease"/>
            <person name="Wu L."/>
            <person name="Ma J."/>
        </authorList>
    </citation>
    <scope>NUCLEOTIDE SEQUENCE [LARGE SCALE GENOMIC DNA]</scope>
    <source>
        <strain evidence="6 7">CGMCC 1.12125</strain>
    </source>
</reference>
<accession>A0ABD6CEK7</accession>
<evidence type="ECO:0000259" key="5">
    <source>
        <dbReference type="PROSITE" id="PS51078"/>
    </source>
</evidence>
<gene>
    <name evidence="6" type="ORF">ACFR9U_14980</name>
</gene>
<evidence type="ECO:0000256" key="3">
    <source>
        <dbReference type="ARBA" id="ARBA00023163"/>
    </source>
</evidence>
<dbReference type="SUPFAM" id="SSF46785">
    <property type="entry name" value="Winged helix' DNA-binding domain"/>
    <property type="match status" value="1"/>
</dbReference>
<evidence type="ECO:0000313" key="7">
    <source>
        <dbReference type="Proteomes" id="UP001597119"/>
    </source>
</evidence>
<dbReference type="GO" id="GO:0003677">
    <property type="term" value="F:DNA binding"/>
    <property type="evidence" value="ECO:0007669"/>
    <property type="project" value="UniProtKB-KW"/>
</dbReference>
<dbReference type="Gene3D" id="3.30.450.40">
    <property type="match status" value="1"/>
</dbReference>
<dbReference type="Pfam" id="PF01614">
    <property type="entry name" value="IclR_C"/>
    <property type="match status" value="1"/>
</dbReference>
<dbReference type="EMBL" id="JBHUDJ010000010">
    <property type="protein sequence ID" value="MFD1588284.1"/>
    <property type="molecule type" value="Genomic_DNA"/>
</dbReference>
<keyword evidence="2" id="KW-0238">DNA-binding</keyword>
<dbReference type="CDD" id="cd00090">
    <property type="entry name" value="HTH_ARSR"/>
    <property type="match status" value="1"/>
</dbReference>
<dbReference type="PANTHER" id="PTHR30136">
    <property type="entry name" value="HELIX-TURN-HELIX TRANSCRIPTIONAL REGULATOR, ICLR FAMILY"/>
    <property type="match status" value="1"/>
</dbReference>
<dbReference type="Gene3D" id="1.10.10.10">
    <property type="entry name" value="Winged helix-like DNA-binding domain superfamily/Winged helix DNA-binding domain"/>
    <property type="match status" value="1"/>
</dbReference>
<feature type="domain" description="HTH iclR-type" evidence="4">
    <location>
        <begin position="18"/>
        <end position="77"/>
    </location>
</feature>
<name>A0ABD6CEK7_9EURY</name>
<sequence length="263" mass="28525">MSNPSTGDDGANVDGRTLKSLERSFAIIAELKSRDGAGVTELANVTGLSKSSVHKHLATLRAGDFVRKDGDVYRLGLRFLDIGGHVRNQIEGNTLIREKLRDLAEESGETAQFTVTEHGQAVVLYRETGSHGVFSKGRVGKRFDMHLTAAGKAMLAQMPEDQVRRLVETDGLTAATENTITSEAELFAELEAIREQGFAVNESESTKGLRAVAVPIMDPNDDVLGAFAVAGPAHRLKDDRLTNEIPDLIHRSVNELELNLAHS</sequence>
<dbReference type="SMART" id="SM00346">
    <property type="entry name" value="HTH_ICLR"/>
    <property type="match status" value="1"/>
</dbReference>